<evidence type="ECO:0000256" key="2">
    <source>
        <dbReference type="SAM" id="Phobius"/>
    </source>
</evidence>
<keyword evidence="4" id="KW-1185">Reference proteome</keyword>
<keyword evidence="2" id="KW-1133">Transmembrane helix</keyword>
<sequence length="110" mass="13399">MSREKVRKRESRKQREGGRRRSSSGDLVRRRRWWLGATGDGGSLVQRWKLQQRNRFVVLRSEFHFGIFEKPDFRSRFWYFIPAILTIFLCRLLLLQPDLVGFFRHRRICS</sequence>
<feature type="compositionally biased region" description="Basic residues" evidence="1">
    <location>
        <begin position="1"/>
        <end position="12"/>
    </location>
</feature>
<dbReference type="Proteomes" id="UP001141806">
    <property type="component" value="Unassembled WGS sequence"/>
</dbReference>
<accession>A0A9Q0HEM7</accession>
<reference evidence="3" key="1">
    <citation type="journal article" date="2023" name="Plant J.">
        <title>The genome of the king protea, Protea cynaroides.</title>
        <authorList>
            <person name="Chang J."/>
            <person name="Duong T.A."/>
            <person name="Schoeman C."/>
            <person name="Ma X."/>
            <person name="Roodt D."/>
            <person name="Barker N."/>
            <person name="Li Z."/>
            <person name="Van de Peer Y."/>
            <person name="Mizrachi E."/>
        </authorList>
    </citation>
    <scope>NUCLEOTIDE SEQUENCE</scope>
    <source>
        <tissue evidence="3">Young leaves</tissue>
    </source>
</reference>
<keyword evidence="2" id="KW-0472">Membrane</keyword>
<protein>
    <recommendedName>
        <fullName evidence="5">Transmembrane protein</fullName>
    </recommendedName>
</protein>
<evidence type="ECO:0008006" key="5">
    <source>
        <dbReference type="Google" id="ProtNLM"/>
    </source>
</evidence>
<proteinExistence type="predicted"/>
<organism evidence="3 4">
    <name type="scientific">Protea cynaroides</name>
    <dbReference type="NCBI Taxonomy" id="273540"/>
    <lineage>
        <taxon>Eukaryota</taxon>
        <taxon>Viridiplantae</taxon>
        <taxon>Streptophyta</taxon>
        <taxon>Embryophyta</taxon>
        <taxon>Tracheophyta</taxon>
        <taxon>Spermatophyta</taxon>
        <taxon>Magnoliopsida</taxon>
        <taxon>Proteales</taxon>
        <taxon>Proteaceae</taxon>
        <taxon>Protea</taxon>
    </lineage>
</organism>
<feature type="region of interest" description="Disordered" evidence="1">
    <location>
        <begin position="1"/>
        <end position="26"/>
    </location>
</feature>
<dbReference type="AlphaFoldDB" id="A0A9Q0HEM7"/>
<dbReference type="EMBL" id="JAMYWD010000008">
    <property type="protein sequence ID" value="KAJ4964499.1"/>
    <property type="molecule type" value="Genomic_DNA"/>
</dbReference>
<gene>
    <name evidence="3" type="ORF">NE237_024438</name>
</gene>
<keyword evidence="2" id="KW-0812">Transmembrane</keyword>
<evidence type="ECO:0000313" key="4">
    <source>
        <dbReference type="Proteomes" id="UP001141806"/>
    </source>
</evidence>
<comment type="caution">
    <text evidence="3">The sequence shown here is derived from an EMBL/GenBank/DDBJ whole genome shotgun (WGS) entry which is preliminary data.</text>
</comment>
<evidence type="ECO:0000313" key="3">
    <source>
        <dbReference type="EMBL" id="KAJ4964499.1"/>
    </source>
</evidence>
<name>A0A9Q0HEM7_9MAGN</name>
<feature type="transmembrane region" description="Helical" evidence="2">
    <location>
        <begin position="77"/>
        <end position="94"/>
    </location>
</feature>
<evidence type="ECO:0000256" key="1">
    <source>
        <dbReference type="SAM" id="MobiDB-lite"/>
    </source>
</evidence>